<feature type="transmembrane region" description="Helical" evidence="10">
    <location>
        <begin position="228"/>
        <end position="254"/>
    </location>
</feature>
<dbReference type="PANTHER" id="PTHR24223:SF456">
    <property type="entry name" value="MULTIDRUG RESISTANCE-ASSOCIATED PROTEIN LETHAL(2)03659"/>
    <property type="match status" value="1"/>
</dbReference>
<dbReference type="Pfam" id="PF00664">
    <property type="entry name" value="ABC_membrane"/>
    <property type="match status" value="2"/>
</dbReference>
<organism evidence="12 13">
    <name type="scientific">Desmophyllum pertusum</name>
    <dbReference type="NCBI Taxonomy" id="174260"/>
    <lineage>
        <taxon>Eukaryota</taxon>
        <taxon>Metazoa</taxon>
        <taxon>Cnidaria</taxon>
        <taxon>Anthozoa</taxon>
        <taxon>Hexacorallia</taxon>
        <taxon>Scleractinia</taxon>
        <taxon>Caryophylliina</taxon>
        <taxon>Caryophylliidae</taxon>
        <taxon>Desmophyllum</taxon>
    </lineage>
</organism>
<dbReference type="InterPro" id="IPR050173">
    <property type="entry name" value="ABC_transporter_C-like"/>
</dbReference>
<keyword evidence="8 10" id="KW-0472">Membrane</keyword>
<feature type="compositionally biased region" description="Basic and acidic residues" evidence="9">
    <location>
        <begin position="515"/>
        <end position="526"/>
    </location>
</feature>
<evidence type="ECO:0000256" key="3">
    <source>
        <dbReference type="ARBA" id="ARBA00022448"/>
    </source>
</evidence>
<feature type="transmembrane region" description="Helical" evidence="10">
    <location>
        <begin position="745"/>
        <end position="764"/>
    </location>
</feature>
<dbReference type="SUPFAM" id="SSF90123">
    <property type="entry name" value="ABC transporter transmembrane region"/>
    <property type="match status" value="2"/>
</dbReference>
<proteinExistence type="inferred from homology"/>
<comment type="subcellular location">
    <subcellularLocation>
        <location evidence="1">Membrane</location>
        <topology evidence="1">Multi-pass membrane protein</topology>
    </subcellularLocation>
</comment>
<evidence type="ECO:0000256" key="10">
    <source>
        <dbReference type="SAM" id="Phobius"/>
    </source>
</evidence>
<evidence type="ECO:0000256" key="7">
    <source>
        <dbReference type="ARBA" id="ARBA00022989"/>
    </source>
</evidence>
<feature type="region of interest" description="Disordered" evidence="9">
    <location>
        <begin position="407"/>
        <end position="427"/>
    </location>
</feature>
<name>A0A9W9ZEA1_9CNID</name>
<keyword evidence="6" id="KW-0067">ATP-binding</keyword>
<feature type="transmembrane region" description="Helical" evidence="10">
    <location>
        <begin position="116"/>
        <end position="132"/>
    </location>
</feature>
<keyword evidence="5" id="KW-0547">Nucleotide-binding</keyword>
<feature type="transmembrane region" description="Helical" evidence="10">
    <location>
        <begin position="91"/>
        <end position="110"/>
    </location>
</feature>
<dbReference type="PROSITE" id="PS50929">
    <property type="entry name" value="ABC_TM1F"/>
    <property type="match status" value="2"/>
</dbReference>
<accession>A0A9W9ZEA1</accession>
<feature type="domain" description="ABC transmembrane type-1" evidence="11">
    <location>
        <begin position="116"/>
        <end position="364"/>
    </location>
</feature>
<sequence length="783" mass="89412">MVKNDYEKLKPEDDGKKNVNPVLHANIFSRLTISWMNSIFVTGNKRPLEEDDLFPLLEDDKSEVLTEKLQMEWEKELNKRHQGKRPHFWKALMRVCPWYEYLSIVALVLTDMANRMTLPVLLGFLISYLMGIRQLDVSFKYILPTFICITSLGRNLAQHHYQNRSALLGMRFRAAATGILYKKVLRMSQSKLAKITSGHVINLVSNDIQRLDLATQNLFASLRSPFDLVVLGIILWALIGWQAVTGLAFALILIPYEAEMTGWVAKLRMQAARVTDKRLAVMNEIVSGIRAVKMYAWEWPYRDAVRMIRKSELHFLRKIYNILSTFASLQHTYDSVICLIAFITLIFTGIRLTPFNVFTMVGLLSENRRSLVYGLTDGMQLIADCFASLERIEGFLLIEELNGNVKDGTKGNENDDDEKASGKKETTRQPFLKASNITCHWNGQNESPVLSDVSLEITEDYIAIFDKGSVANQGEYDQMKEAGLDIELLEKEFHLGQEKYHEVEGSKMTVTTDQENVKRKERRESDCSGFSGKGMAASQEDRIVGTISSRLYWDYFRSGLHGVLLLFLLLLFFIAQASIISPNLWLVHMTRMKWVEQKHKSPVYFFDTNPSGRILNRFSKDIGIVDEFLPPTSLLAVQYILQTLASVCVTCATNYWAILGVIPMITGFFAINRYYLKTSREIKRMEAISQSPVLAHLADTLEGIIIIRTYNMEDKFMQAFNEVQDRRSQIWFLVPHSARWMGIRLDFVCTLFVVVSTFTGVFTTTDAGTLGLSLVYAISTVEL</sequence>
<dbReference type="Gene3D" id="1.20.1560.10">
    <property type="entry name" value="ABC transporter type 1, transmembrane domain"/>
    <property type="match status" value="2"/>
</dbReference>
<evidence type="ECO:0000256" key="2">
    <source>
        <dbReference type="ARBA" id="ARBA00009726"/>
    </source>
</evidence>
<protein>
    <recommendedName>
        <fullName evidence="11">ABC transmembrane type-1 domain-containing protein</fullName>
    </recommendedName>
</protein>
<dbReference type="InterPro" id="IPR044746">
    <property type="entry name" value="ABCC_6TM_D1"/>
</dbReference>
<dbReference type="PANTHER" id="PTHR24223">
    <property type="entry name" value="ATP-BINDING CASSETTE SUB-FAMILY C"/>
    <property type="match status" value="1"/>
</dbReference>
<feature type="transmembrane region" description="Helical" evidence="10">
    <location>
        <begin position="563"/>
        <end position="585"/>
    </location>
</feature>
<dbReference type="FunFam" id="1.20.1560.10:FF:000017">
    <property type="entry name" value="Cystic fibrosis transmembrane conductance regulator"/>
    <property type="match status" value="1"/>
</dbReference>
<evidence type="ECO:0000313" key="13">
    <source>
        <dbReference type="Proteomes" id="UP001163046"/>
    </source>
</evidence>
<keyword evidence="3" id="KW-0813">Transport</keyword>
<feature type="transmembrane region" description="Helical" evidence="10">
    <location>
        <begin position="332"/>
        <end position="350"/>
    </location>
</feature>
<dbReference type="AlphaFoldDB" id="A0A9W9ZEA1"/>
<evidence type="ECO:0000256" key="9">
    <source>
        <dbReference type="SAM" id="MobiDB-lite"/>
    </source>
</evidence>
<dbReference type="InterPro" id="IPR036640">
    <property type="entry name" value="ABC1_TM_sf"/>
</dbReference>
<dbReference type="GO" id="GO:0005524">
    <property type="term" value="F:ATP binding"/>
    <property type="evidence" value="ECO:0007669"/>
    <property type="project" value="UniProtKB-KW"/>
</dbReference>
<evidence type="ECO:0000256" key="4">
    <source>
        <dbReference type="ARBA" id="ARBA00022692"/>
    </source>
</evidence>
<feature type="transmembrane region" description="Helical" evidence="10">
    <location>
        <begin position="655"/>
        <end position="676"/>
    </location>
</feature>
<comment type="similarity">
    <text evidence="2">Belongs to the ABC transporter superfamily. ABCC family. Conjugate transporter (TC 3.A.1.208) subfamily.</text>
</comment>
<keyword evidence="4 10" id="KW-0812">Transmembrane</keyword>
<dbReference type="Proteomes" id="UP001163046">
    <property type="component" value="Unassembled WGS sequence"/>
</dbReference>
<evidence type="ECO:0000256" key="8">
    <source>
        <dbReference type="ARBA" id="ARBA00023136"/>
    </source>
</evidence>
<keyword evidence="7 10" id="KW-1133">Transmembrane helix</keyword>
<evidence type="ECO:0000259" key="11">
    <source>
        <dbReference type="PROSITE" id="PS50929"/>
    </source>
</evidence>
<reference evidence="12" key="1">
    <citation type="submission" date="2023-01" db="EMBL/GenBank/DDBJ databases">
        <title>Genome assembly of the deep-sea coral Lophelia pertusa.</title>
        <authorList>
            <person name="Herrera S."/>
            <person name="Cordes E."/>
        </authorList>
    </citation>
    <scope>NUCLEOTIDE SEQUENCE</scope>
    <source>
        <strain evidence="12">USNM1676648</strain>
        <tissue evidence="12">Polyp</tissue>
    </source>
</reference>
<evidence type="ECO:0000313" key="12">
    <source>
        <dbReference type="EMBL" id="KAJ7379690.1"/>
    </source>
</evidence>
<evidence type="ECO:0000256" key="5">
    <source>
        <dbReference type="ARBA" id="ARBA00022741"/>
    </source>
</evidence>
<evidence type="ECO:0000256" key="6">
    <source>
        <dbReference type="ARBA" id="ARBA00022840"/>
    </source>
</evidence>
<comment type="caution">
    <text evidence="12">The sequence shown here is derived from an EMBL/GenBank/DDBJ whole genome shotgun (WGS) entry which is preliminary data.</text>
</comment>
<dbReference type="GO" id="GO:0016020">
    <property type="term" value="C:membrane"/>
    <property type="evidence" value="ECO:0007669"/>
    <property type="project" value="UniProtKB-SubCell"/>
</dbReference>
<evidence type="ECO:0000256" key="1">
    <source>
        <dbReference type="ARBA" id="ARBA00004141"/>
    </source>
</evidence>
<dbReference type="CDD" id="cd18579">
    <property type="entry name" value="ABC_6TM_ABCC_D1"/>
    <property type="match status" value="1"/>
</dbReference>
<gene>
    <name evidence="12" type="ORF">OS493_014094</name>
</gene>
<dbReference type="EMBL" id="MU826356">
    <property type="protein sequence ID" value="KAJ7379690.1"/>
    <property type="molecule type" value="Genomic_DNA"/>
</dbReference>
<feature type="domain" description="ABC transmembrane type-1" evidence="11">
    <location>
        <begin position="599"/>
        <end position="783"/>
    </location>
</feature>
<feature type="region of interest" description="Disordered" evidence="9">
    <location>
        <begin position="512"/>
        <end position="533"/>
    </location>
</feature>
<keyword evidence="13" id="KW-1185">Reference proteome</keyword>
<dbReference type="OrthoDB" id="6500128at2759"/>
<dbReference type="GO" id="GO:0140359">
    <property type="term" value="F:ABC-type transporter activity"/>
    <property type="evidence" value="ECO:0007669"/>
    <property type="project" value="InterPro"/>
</dbReference>
<dbReference type="InterPro" id="IPR011527">
    <property type="entry name" value="ABC1_TM_dom"/>
</dbReference>